<protein>
    <submittedName>
        <fullName evidence="2">Uncharacterized protein</fullName>
    </submittedName>
</protein>
<evidence type="ECO:0000313" key="3">
    <source>
        <dbReference type="Proteomes" id="UP000324222"/>
    </source>
</evidence>
<keyword evidence="3" id="KW-1185">Reference proteome</keyword>
<evidence type="ECO:0000256" key="1">
    <source>
        <dbReference type="SAM" id="MobiDB-lite"/>
    </source>
</evidence>
<accession>A0A5B7HDH8</accession>
<evidence type="ECO:0000313" key="2">
    <source>
        <dbReference type="EMBL" id="MPC66958.1"/>
    </source>
</evidence>
<dbReference type="Proteomes" id="UP000324222">
    <property type="component" value="Unassembled WGS sequence"/>
</dbReference>
<gene>
    <name evidence="2" type="ORF">E2C01_061117</name>
</gene>
<dbReference type="EMBL" id="VSRR010025561">
    <property type="protein sequence ID" value="MPC66958.1"/>
    <property type="molecule type" value="Genomic_DNA"/>
</dbReference>
<proteinExistence type="predicted"/>
<comment type="caution">
    <text evidence="2">The sequence shown here is derived from an EMBL/GenBank/DDBJ whole genome shotgun (WGS) entry which is preliminary data.</text>
</comment>
<dbReference type="AlphaFoldDB" id="A0A5B7HDH8"/>
<organism evidence="2 3">
    <name type="scientific">Portunus trituberculatus</name>
    <name type="common">Swimming crab</name>
    <name type="synonym">Neptunus trituberculatus</name>
    <dbReference type="NCBI Taxonomy" id="210409"/>
    <lineage>
        <taxon>Eukaryota</taxon>
        <taxon>Metazoa</taxon>
        <taxon>Ecdysozoa</taxon>
        <taxon>Arthropoda</taxon>
        <taxon>Crustacea</taxon>
        <taxon>Multicrustacea</taxon>
        <taxon>Malacostraca</taxon>
        <taxon>Eumalacostraca</taxon>
        <taxon>Eucarida</taxon>
        <taxon>Decapoda</taxon>
        <taxon>Pleocyemata</taxon>
        <taxon>Brachyura</taxon>
        <taxon>Eubrachyura</taxon>
        <taxon>Portunoidea</taxon>
        <taxon>Portunidae</taxon>
        <taxon>Portuninae</taxon>
        <taxon>Portunus</taxon>
    </lineage>
</organism>
<name>A0A5B7HDH8_PORTR</name>
<reference evidence="2 3" key="1">
    <citation type="submission" date="2019-05" db="EMBL/GenBank/DDBJ databases">
        <title>Another draft genome of Portunus trituberculatus and its Hox gene families provides insights of decapod evolution.</title>
        <authorList>
            <person name="Jeong J.-H."/>
            <person name="Song I."/>
            <person name="Kim S."/>
            <person name="Choi T."/>
            <person name="Kim D."/>
            <person name="Ryu S."/>
            <person name="Kim W."/>
        </authorList>
    </citation>
    <scope>NUCLEOTIDE SEQUENCE [LARGE SCALE GENOMIC DNA]</scope>
    <source>
        <tissue evidence="2">Muscle</tissue>
    </source>
</reference>
<feature type="region of interest" description="Disordered" evidence="1">
    <location>
        <begin position="1"/>
        <end position="22"/>
    </location>
</feature>
<feature type="region of interest" description="Disordered" evidence="1">
    <location>
        <begin position="56"/>
        <end position="83"/>
    </location>
</feature>
<sequence length="83" mass="8892">MRTRPAPRRQFGALTAPDRPDSYCGLSGQKAVRQAGEGKVNHANSITVFRQFVGRSSRLAGSGPPPPRHKGQSSVPRKAAIGR</sequence>